<name>A0AAV4U9P9_9ARAC</name>
<reference evidence="2 3" key="1">
    <citation type="submission" date="2021-06" db="EMBL/GenBank/DDBJ databases">
        <title>Caerostris darwini draft genome.</title>
        <authorList>
            <person name="Kono N."/>
            <person name="Arakawa K."/>
        </authorList>
    </citation>
    <scope>NUCLEOTIDE SEQUENCE [LARGE SCALE GENOMIC DNA]</scope>
</reference>
<evidence type="ECO:0000313" key="2">
    <source>
        <dbReference type="EMBL" id="GIY54509.1"/>
    </source>
</evidence>
<dbReference type="AlphaFoldDB" id="A0AAV4U9P9"/>
<evidence type="ECO:0000256" key="1">
    <source>
        <dbReference type="SAM" id="MobiDB-lite"/>
    </source>
</evidence>
<gene>
    <name evidence="2" type="ORF">CDAR_499411</name>
</gene>
<protein>
    <submittedName>
        <fullName evidence="2">Uncharacterized protein</fullName>
    </submittedName>
</protein>
<comment type="caution">
    <text evidence="2">The sequence shown here is derived from an EMBL/GenBank/DDBJ whole genome shotgun (WGS) entry which is preliminary data.</text>
</comment>
<organism evidence="2 3">
    <name type="scientific">Caerostris darwini</name>
    <dbReference type="NCBI Taxonomy" id="1538125"/>
    <lineage>
        <taxon>Eukaryota</taxon>
        <taxon>Metazoa</taxon>
        <taxon>Ecdysozoa</taxon>
        <taxon>Arthropoda</taxon>
        <taxon>Chelicerata</taxon>
        <taxon>Arachnida</taxon>
        <taxon>Araneae</taxon>
        <taxon>Araneomorphae</taxon>
        <taxon>Entelegynae</taxon>
        <taxon>Araneoidea</taxon>
        <taxon>Araneidae</taxon>
        <taxon>Caerostris</taxon>
    </lineage>
</organism>
<keyword evidence="3" id="KW-1185">Reference proteome</keyword>
<dbReference type="Proteomes" id="UP001054837">
    <property type="component" value="Unassembled WGS sequence"/>
</dbReference>
<accession>A0AAV4U9P9</accession>
<proteinExistence type="predicted"/>
<evidence type="ECO:0000313" key="3">
    <source>
        <dbReference type="Proteomes" id="UP001054837"/>
    </source>
</evidence>
<sequence>MTAYQHQFVIWLTCKLPTPLFFLKIIYQVAMLRYLLQHVGCPGAGPPVREGVQGAEGPVPPRDLLPAVLQLLGRAGRRPGVPGKAALQPRHLRLRLPGGGQLPRQAQESG</sequence>
<feature type="region of interest" description="Disordered" evidence="1">
    <location>
        <begin position="76"/>
        <end position="110"/>
    </location>
</feature>
<dbReference type="EMBL" id="BPLQ01010932">
    <property type="protein sequence ID" value="GIY54509.1"/>
    <property type="molecule type" value="Genomic_DNA"/>
</dbReference>